<proteinExistence type="inferred from homology"/>
<dbReference type="InterPro" id="IPR001466">
    <property type="entry name" value="Beta-lactam-related"/>
</dbReference>
<dbReference type="GO" id="GO:0004180">
    <property type="term" value="F:carboxypeptidase activity"/>
    <property type="evidence" value="ECO:0007669"/>
    <property type="project" value="UniProtKB-KW"/>
</dbReference>
<keyword evidence="2" id="KW-1133">Transmembrane helix</keyword>
<dbReference type="PANTHER" id="PTHR22935">
    <property type="entry name" value="PENICILLIN-BINDING PROTEIN"/>
    <property type="match status" value="1"/>
</dbReference>
<dbReference type="AlphaFoldDB" id="A0A068RDW3"/>
<dbReference type="Pfam" id="PF00144">
    <property type="entry name" value="Beta-lactamase"/>
    <property type="match status" value="1"/>
</dbReference>
<comment type="similarity">
    <text evidence="1">Belongs to the beta-lactamase family.</text>
</comment>
<dbReference type="SUPFAM" id="SSF56601">
    <property type="entry name" value="beta-lactamase/transpeptidase-like"/>
    <property type="match status" value="1"/>
</dbReference>
<evidence type="ECO:0000256" key="2">
    <source>
        <dbReference type="SAM" id="Phobius"/>
    </source>
</evidence>
<reference evidence="4" key="2">
    <citation type="journal article" date="2014" name="Genome Biol. Evol.">
        <title>Settling down: the genome of Serratia symbiotica from the aphid Cinara tujafilina zooms in on the process of accommodation to a cooperative intracellular life.</title>
        <authorList>
            <person name="Manzano-Marin A."/>
            <person name="Latorre A."/>
        </authorList>
    </citation>
    <scope>NUCLEOTIDE SEQUENCE</scope>
    <source>
        <strain evidence="4">SCt-VLC</strain>
    </source>
</reference>
<protein>
    <submittedName>
        <fullName evidence="4">D-alanyl-D-alanine-carboxypeptidase/endopeptidas e AmpH</fullName>
    </submittedName>
</protein>
<feature type="domain" description="Beta-lactamase-related" evidence="3">
    <location>
        <begin position="118"/>
        <end position="438"/>
    </location>
</feature>
<keyword evidence="2" id="KW-0812">Transmembrane</keyword>
<gene>
    <name evidence="4" type="primary">ampH</name>
    <name evidence="4" type="ORF">SCTVLC_1419</name>
</gene>
<evidence type="ECO:0000256" key="1">
    <source>
        <dbReference type="ARBA" id="ARBA00038473"/>
    </source>
</evidence>
<dbReference type="InterPro" id="IPR012338">
    <property type="entry name" value="Beta-lactam/transpept-like"/>
</dbReference>
<dbReference type="InterPro" id="IPR051478">
    <property type="entry name" value="Beta-lactamase-like_AB/R"/>
</dbReference>
<keyword evidence="4" id="KW-0378">Hydrolase</keyword>
<dbReference type="NCBIfam" id="NF007943">
    <property type="entry name" value="PRK10662.1"/>
    <property type="match status" value="1"/>
</dbReference>
<reference evidence="4" key="1">
    <citation type="submission" date="2013-06" db="EMBL/GenBank/DDBJ databases">
        <authorList>
            <person name="Mazano-Marin A."/>
        </authorList>
    </citation>
    <scope>NUCLEOTIDE SEQUENCE</scope>
    <source>
        <strain evidence="4">SCt-VLC</strain>
    </source>
</reference>
<evidence type="ECO:0000313" key="4">
    <source>
        <dbReference type="EMBL" id="CDG48121.1"/>
    </source>
</evidence>
<keyword evidence="4" id="KW-0645">Protease</keyword>
<dbReference type="EMBL" id="FR904234">
    <property type="protein sequence ID" value="CDG48121.1"/>
    <property type="molecule type" value="Genomic_DNA"/>
</dbReference>
<keyword evidence="2" id="KW-0472">Membrane</keyword>
<name>A0A068RDW3_9GAMM</name>
<dbReference type="PANTHER" id="PTHR22935:SF95">
    <property type="entry name" value="BETA-LACTAMASE-LIKE 1-RELATED"/>
    <property type="match status" value="1"/>
</dbReference>
<dbReference type="Gene3D" id="3.40.710.10">
    <property type="entry name" value="DD-peptidase/beta-lactamase superfamily"/>
    <property type="match status" value="1"/>
</dbReference>
<feature type="transmembrane region" description="Helical" evidence="2">
    <location>
        <begin position="87"/>
        <end position="113"/>
    </location>
</feature>
<accession>A0A068RDW3</accession>
<sequence length="468" mass="51422">MHSFRYGSQTRRVLLISFIIIQGKVNIYFKNQYNLLLLNKKAKNFLPNRCFFHMQPERLHDRLRKRLGRLPAAFLTGQRTLKNSVSILLLALGLCTLPLAVQAASVQLASLIVDQYAEHIFYNSGATGMALVVVDGDQVVNRSFGDTSPGNHQRPRSDSLIRIASITKLMTSEMMVKLAAEGRVKLTDPLRNYAPKSAYVPTYNSRQPITLLNLATHTSTLPREQSGKKPPKTPVFTWPTMAQRWHWLAHSNITMPPGVRASYSNLAYDLLADALSRAAGKSYSALLKEKITAPLGMIDTTLTPSAEQCSRLMVAALGSSACRNTTAAGGSGGIYSTPHDIQRWMQQFLSSNPVGSRKSTAASEQTMYFQRQDLVSLQGMDVPGRAGALGLGWVYLAPKDGLPGIIEKTGGGGGLMTYMAMIPQKNLGVFAVVTRSALSKFTNMSDPVNRLLGELAANKHWQTLRRVI</sequence>
<organism evidence="4">
    <name type="scientific">Serratia symbiotica SCt-VLC</name>
    <dbReference type="NCBI Taxonomy" id="1347341"/>
    <lineage>
        <taxon>Bacteria</taxon>
        <taxon>Pseudomonadati</taxon>
        <taxon>Pseudomonadota</taxon>
        <taxon>Gammaproteobacteria</taxon>
        <taxon>Enterobacterales</taxon>
        <taxon>Yersiniaceae</taxon>
        <taxon>Serratia</taxon>
        <taxon>Serratia symbiotica</taxon>
    </lineage>
</organism>
<evidence type="ECO:0000259" key="3">
    <source>
        <dbReference type="Pfam" id="PF00144"/>
    </source>
</evidence>
<keyword evidence="4" id="KW-0121">Carboxypeptidase</keyword>